<dbReference type="Gene3D" id="2.30.40.10">
    <property type="entry name" value="Urease, subunit C, domain 1"/>
    <property type="match status" value="1"/>
</dbReference>
<reference evidence="10 11" key="1">
    <citation type="submission" date="2019-10" db="EMBL/GenBank/DDBJ databases">
        <title>Nocardia macrotermitis sp. nov. and Nocardia aurantia sp. nov., isolated from the gut of fungus growing-termite Macrotermes natalensis.</title>
        <authorList>
            <person name="Benndorf R."/>
            <person name="Schwitalla J."/>
            <person name="Martin K."/>
            <person name="De Beer W."/>
            <person name="Kaster A.-K."/>
            <person name="Vollmers J."/>
            <person name="Poulsen M."/>
            <person name="Beemelmanns C."/>
        </authorList>
    </citation>
    <scope>NUCLEOTIDE SEQUENCE [LARGE SCALE GENOMIC DNA]</scope>
    <source>
        <strain evidence="10 11">RB56</strain>
    </source>
</reference>
<keyword evidence="5 10" id="KW-0378">Hydrolase</keyword>
<dbReference type="CDD" id="cd01314">
    <property type="entry name" value="D-HYD"/>
    <property type="match status" value="1"/>
</dbReference>
<evidence type="ECO:0000313" key="11">
    <source>
        <dbReference type="Proteomes" id="UP000431401"/>
    </source>
</evidence>
<comment type="similarity">
    <text evidence="2">Belongs to the metallo-dependent hydrolases superfamily. Hydantoinase/dihydropyrimidinase family.</text>
</comment>
<dbReference type="GO" id="GO:0046872">
    <property type="term" value="F:metal ion binding"/>
    <property type="evidence" value="ECO:0007669"/>
    <property type="project" value="UniProtKB-KW"/>
</dbReference>
<comment type="caution">
    <text evidence="10">The sequence shown here is derived from an EMBL/GenBank/DDBJ whole genome shotgun (WGS) entry which is preliminary data.</text>
</comment>
<comment type="PTM">
    <text evidence="8">Carbamylation allows a single lysine to coordinate two divalent metal cations.</text>
</comment>
<dbReference type="GO" id="GO:0005829">
    <property type="term" value="C:cytosol"/>
    <property type="evidence" value="ECO:0007669"/>
    <property type="project" value="TreeGrafter"/>
</dbReference>
<comment type="cofactor">
    <cofactor evidence="1">
        <name>Zn(2+)</name>
        <dbReference type="ChEBI" id="CHEBI:29105"/>
    </cofactor>
</comment>
<dbReference type="SUPFAM" id="SSF51556">
    <property type="entry name" value="Metallo-dependent hydrolases"/>
    <property type="match status" value="1"/>
</dbReference>
<dbReference type="InterPro" id="IPR006680">
    <property type="entry name" value="Amidohydro-rel"/>
</dbReference>
<dbReference type="NCBIfam" id="TIGR02033">
    <property type="entry name" value="D-hydantoinase"/>
    <property type="match status" value="1"/>
</dbReference>
<gene>
    <name evidence="10" type="ORF">NRB56_75700</name>
</gene>
<dbReference type="Proteomes" id="UP000431401">
    <property type="component" value="Unassembled WGS sequence"/>
</dbReference>
<evidence type="ECO:0000256" key="2">
    <source>
        <dbReference type="ARBA" id="ARBA00008829"/>
    </source>
</evidence>
<accession>A0A7K0E2C9</accession>
<sequence>MTTTQIKGGTVVTAADRFAADLYIRDGVVIGLGQDLNLHADTVIDATGCLLLPGGVDPHVHLDFPSLSTTTADDSNSGTAAAAQGGTTTIINFAMQQYGEPLPAALQRSVDQAEGQAVIDYGFHVVVRDLGADRIRGIDEIVESGASSIKLFMAYPGELMVDDGTLLIAMERMAAAGGLTMVHAENGSAIDVLARRALAQGHTSPQWHGRTRPTLLEAEAVHRATVLAELVGSPTYFVHISCAEAAAEVAQAKAKGLPIFAETCPHYLTLDNSVYDGDSFEVAKYVMTPPLREPHHQDRLWHSIRRADLDVISTDHCPFCMVGQKDAGRDNFLDIPNGVGGVEHRLLLLFDRGVRAGRISLERLVAITSTNPAKLFGLHPRKGSLMVGADADVVVLDPTGRTRLSVTSSPSRVDYSIYEGWTVGGAIRYVLSRGKVVVDNGVVGDHRGHGRFVARGATATPN</sequence>
<dbReference type="GO" id="GO:0016812">
    <property type="term" value="F:hydrolase activity, acting on carbon-nitrogen (but not peptide) bonds, in cyclic amides"/>
    <property type="evidence" value="ECO:0007669"/>
    <property type="project" value="TreeGrafter"/>
</dbReference>
<proteinExistence type="inferred from homology"/>
<dbReference type="InterPro" id="IPR050378">
    <property type="entry name" value="Metallo-dep_Hydrolases_sf"/>
</dbReference>
<dbReference type="OrthoDB" id="9775759at2"/>
<name>A0A7K0E2C9_9NOCA</name>
<dbReference type="InterPro" id="IPR011778">
    <property type="entry name" value="Hydantoinase/dihydroPyrase"/>
</dbReference>
<keyword evidence="3" id="KW-0597">Phosphoprotein</keyword>
<dbReference type="EMBL" id="WEGI01000027">
    <property type="protein sequence ID" value="MQY31958.1"/>
    <property type="molecule type" value="Genomic_DNA"/>
</dbReference>
<comment type="function">
    <text evidence="6">Catalyzes the stereospecific hydrolysis of the cyclic amide bond of D-hydantoin derivatives.</text>
</comment>
<evidence type="ECO:0000256" key="6">
    <source>
        <dbReference type="ARBA" id="ARBA00055040"/>
    </source>
</evidence>
<evidence type="ECO:0000256" key="7">
    <source>
        <dbReference type="ARBA" id="ARBA00068457"/>
    </source>
</evidence>
<dbReference type="PANTHER" id="PTHR11647:SF1">
    <property type="entry name" value="COLLAPSIN RESPONSE MEDIATOR PROTEIN"/>
    <property type="match status" value="1"/>
</dbReference>
<dbReference type="SUPFAM" id="SSF51338">
    <property type="entry name" value="Composite domain of metallo-dependent hydrolases"/>
    <property type="match status" value="2"/>
</dbReference>
<evidence type="ECO:0000256" key="4">
    <source>
        <dbReference type="ARBA" id="ARBA00022723"/>
    </source>
</evidence>
<dbReference type="InterPro" id="IPR011059">
    <property type="entry name" value="Metal-dep_hydrolase_composite"/>
</dbReference>
<dbReference type="FunFam" id="3.20.20.140:FF:000217">
    <property type="entry name" value="Dihydropyrimidinase-related protein 1"/>
    <property type="match status" value="1"/>
</dbReference>
<evidence type="ECO:0000256" key="8">
    <source>
        <dbReference type="PIRSR" id="PIRSR611778-50"/>
    </source>
</evidence>
<evidence type="ECO:0000256" key="1">
    <source>
        <dbReference type="ARBA" id="ARBA00001947"/>
    </source>
</evidence>
<dbReference type="InterPro" id="IPR032466">
    <property type="entry name" value="Metal_Hydrolase"/>
</dbReference>
<evidence type="ECO:0000256" key="5">
    <source>
        <dbReference type="ARBA" id="ARBA00022801"/>
    </source>
</evidence>
<dbReference type="AlphaFoldDB" id="A0A7K0E2C9"/>
<organism evidence="10 11">
    <name type="scientific">Nocardia aurantia</name>
    <dbReference type="NCBI Taxonomy" id="2585199"/>
    <lineage>
        <taxon>Bacteria</taxon>
        <taxon>Bacillati</taxon>
        <taxon>Actinomycetota</taxon>
        <taxon>Actinomycetes</taxon>
        <taxon>Mycobacteriales</taxon>
        <taxon>Nocardiaceae</taxon>
        <taxon>Nocardia</taxon>
    </lineage>
</organism>
<dbReference type="Gene3D" id="3.20.20.140">
    <property type="entry name" value="Metal-dependent hydrolases"/>
    <property type="match status" value="1"/>
</dbReference>
<dbReference type="Pfam" id="PF01979">
    <property type="entry name" value="Amidohydro_1"/>
    <property type="match status" value="1"/>
</dbReference>
<evidence type="ECO:0000313" key="10">
    <source>
        <dbReference type="EMBL" id="MQY31958.1"/>
    </source>
</evidence>
<dbReference type="PANTHER" id="PTHR11647">
    <property type="entry name" value="HYDRANTOINASE/DIHYDROPYRIMIDINASE FAMILY MEMBER"/>
    <property type="match status" value="1"/>
</dbReference>
<evidence type="ECO:0000259" key="9">
    <source>
        <dbReference type="Pfam" id="PF01979"/>
    </source>
</evidence>
<evidence type="ECO:0000256" key="3">
    <source>
        <dbReference type="ARBA" id="ARBA00022553"/>
    </source>
</evidence>
<dbReference type="RefSeq" id="WP_153349166.1">
    <property type="nucleotide sequence ID" value="NZ_WEGI01000027.1"/>
</dbReference>
<feature type="domain" description="Amidohydrolase-related" evidence="9">
    <location>
        <begin position="51"/>
        <end position="437"/>
    </location>
</feature>
<keyword evidence="11" id="KW-1185">Reference proteome</keyword>
<feature type="modified residue" description="N6-carboxylysine" evidence="8">
    <location>
        <position position="150"/>
    </location>
</feature>
<protein>
    <recommendedName>
        <fullName evidence="7">D-hydantoinase</fullName>
    </recommendedName>
</protein>
<keyword evidence="4" id="KW-0479">Metal-binding</keyword>